<evidence type="ECO:0000256" key="6">
    <source>
        <dbReference type="ARBA" id="ARBA00023004"/>
    </source>
</evidence>
<keyword evidence="8" id="KW-0472">Membrane</keyword>
<dbReference type="Proteomes" id="UP000887013">
    <property type="component" value="Unassembled WGS sequence"/>
</dbReference>
<comment type="caution">
    <text evidence="9">The sequence shown here is derived from an EMBL/GenBank/DDBJ whole genome shotgun (WGS) entry which is preliminary data.</text>
</comment>
<name>A0A8X6PKN4_NEPPI</name>
<dbReference type="GO" id="GO:0005789">
    <property type="term" value="C:endoplasmic reticulum membrane"/>
    <property type="evidence" value="ECO:0007669"/>
    <property type="project" value="UniProtKB-SubCell"/>
</dbReference>
<dbReference type="EMBL" id="BMAW01117064">
    <property type="protein sequence ID" value="GFT73338.1"/>
    <property type="molecule type" value="Genomic_DNA"/>
</dbReference>
<dbReference type="GO" id="GO:0005506">
    <property type="term" value="F:iron ion binding"/>
    <property type="evidence" value="ECO:0007669"/>
    <property type="project" value="InterPro"/>
</dbReference>
<evidence type="ECO:0000256" key="8">
    <source>
        <dbReference type="ARBA" id="ARBA00023136"/>
    </source>
</evidence>
<dbReference type="OrthoDB" id="1470350at2759"/>
<keyword evidence="4" id="KW-0349">Heme</keyword>
<keyword evidence="6" id="KW-0408">Iron</keyword>
<dbReference type="InterPro" id="IPR050196">
    <property type="entry name" value="Cytochrome_P450_Monoox"/>
</dbReference>
<comment type="subcellular location">
    <subcellularLocation>
        <location evidence="2">Endoplasmic reticulum membrane</location>
    </subcellularLocation>
</comment>
<comment type="cofactor">
    <cofactor evidence="1">
        <name>heme</name>
        <dbReference type="ChEBI" id="CHEBI:30413"/>
    </cofactor>
</comment>
<dbReference type="GO" id="GO:0020037">
    <property type="term" value="F:heme binding"/>
    <property type="evidence" value="ECO:0007669"/>
    <property type="project" value="InterPro"/>
</dbReference>
<dbReference type="PRINTS" id="PR00463">
    <property type="entry name" value="EP450I"/>
</dbReference>
<dbReference type="GO" id="GO:0004497">
    <property type="term" value="F:monooxygenase activity"/>
    <property type="evidence" value="ECO:0007669"/>
    <property type="project" value="UniProtKB-KW"/>
</dbReference>
<reference evidence="9" key="1">
    <citation type="submission" date="2020-08" db="EMBL/GenBank/DDBJ databases">
        <title>Multicomponent nature underlies the extraordinary mechanical properties of spider dragline silk.</title>
        <authorList>
            <person name="Kono N."/>
            <person name="Nakamura H."/>
            <person name="Mori M."/>
            <person name="Yoshida Y."/>
            <person name="Ohtoshi R."/>
            <person name="Malay A.D."/>
            <person name="Moran D.A.P."/>
            <person name="Tomita M."/>
            <person name="Numata K."/>
            <person name="Arakawa K."/>
        </authorList>
    </citation>
    <scope>NUCLEOTIDE SEQUENCE</scope>
</reference>
<keyword evidence="7" id="KW-0560">Oxidoreductase</keyword>
<accession>A0A8X6PKN4</accession>
<organism evidence="9 10">
    <name type="scientific">Nephila pilipes</name>
    <name type="common">Giant wood spider</name>
    <name type="synonym">Nephila maculata</name>
    <dbReference type="NCBI Taxonomy" id="299642"/>
    <lineage>
        <taxon>Eukaryota</taxon>
        <taxon>Metazoa</taxon>
        <taxon>Ecdysozoa</taxon>
        <taxon>Arthropoda</taxon>
        <taxon>Chelicerata</taxon>
        <taxon>Arachnida</taxon>
        <taxon>Araneae</taxon>
        <taxon>Araneomorphae</taxon>
        <taxon>Entelegynae</taxon>
        <taxon>Araneoidea</taxon>
        <taxon>Nephilidae</taxon>
        <taxon>Nephila</taxon>
    </lineage>
</organism>
<dbReference type="InterPro" id="IPR002401">
    <property type="entry name" value="Cyt_P450_E_grp-I"/>
</dbReference>
<evidence type="ECO:0000256" key="4">
    <source>
        <dbReference type="ARBA" id="ARBA00022617"/>
    </source>
</evidence>
<evidence type="ECO:0000313" key="10">
    <source>
        <dbReference type="Proteomes" id="UP000887013"/>
    </source>
</evidence>
<evidence type="ECO:0000256" key="5">
    <source>
        <dbReference type="ARBA" id="ARBA00022824"/>
    </source>
</evidence>
<keyword evidence="7" id="KW-0503">Monooxygenase</keyword>
<evidence type="ECO:0000256" key="1">
    <source>
        <dbReference type="ARBA" id="ARBA00001971"/>
    </source>
</evidence>
<dbReference type="AlphaFoldDB" id="A0A8X6PKN4"/>
<dbReference type="Gene3D" id="1.10.630.10">
    <property type="entry name" value="Cytochrome P450"/>
    <property type="match status" value="1"/>
</dbReference>
<keyword evidence="4" id="KW-0479">Metal-binding</keyword>
<keyword evidence="5" id="KW-0256">Endoplasmic reticulum</keyword>
<evidence type="ECO:0000313" key="9">
    <source>
        <dbReference type="EMBL" id="GFT73338.1"/>
    </source>
</evidence>
<protein>
    <submittedName>
        <fullName evidence="9">Cytochrome P450 4c3</fullName>
    </submittedName>
</protein>
<sequence length="207" mass="24441">MVLFIHKIDPKNLFFVRYARKRIPHGKAYQLIIRRLKRIHLWSDFTYSFTKDYKEMQHIIQSLDEFTNAILQETRKKYLTGELSANDGKRKSLMHLLLEHHLQEKDLNEDGIREEMNTFMLAGSDTTAQSMTWALYLVGLYPEIQAKVHEEIDSIFGSDTESHVTEENMKDMKYSECVLKVEFHSYTPNNTLISFDLKTYLKPSVKK</sequence>
<proteinExistence type="inferred from homology"/>
<dbReference type="InterPro" id="IPR036396">
    <property type="entry name" value="Cyt_P450_sf"/>
</dbReference>
<dbReference type="PANTHER" id="PTHR24291:SF189">
    <property type="entry name" value="CYTOCHROME P450 4C3-RELATED"/>
    <property type="match status" value="1"/>
</dbReference>
<dbReference type="PANTHER" id="PTHR24291">
    <property type="entry name" value="CYTOCHROME P450 FAMILY 4"/>
    <property type="match status" value="1"/>
</dbReference>
<comment type="similarity">
    <text evidence="3">Belongs to the cytochrome P450 family.</text>
</comment>
<keyword evidence="10" id="KW-1185">Reference proteome</keyword>
<evidence type="ECO:0000256" key="7">
    <source>
        <dbReference type="ARBA" id="ARBA00023033"/>
    </source>
</evidence>
<dbReference type="InterPro" id="IPR001128">
    <property type="entry name" value="Cyt_P450"/>
</dbReference>
<evidence type="ECO:0000256" key="2">
    <source>
        <dbReference type="ARBA" id="ARBA00004586"/>
    </source>
</evidence>
<gene>
    <name evidence="9" type="primary">Cyp4c3</name>
    <name evidence="9" type="ORF">NPIL_203921</name>
</gene>
<dbReference type="Pfam" id="PF00067">
    <property type="entry name" value="p450"/>
    <property type="match status" value="1"/>
</dbReference>
<dbReference type="GO" id="GO:0016705">
    <property type="term" value="F:oxidoreductase activity, acting on paired donors, with incorporation or reduction of molecular oxygen"/>
    <property type="evidence" value="ECO:0007669"/>
    <property type="project" value="InterPro"/>
</dbReference>
<dbReference type="SUPFAM" id="SSF48264">
    <property type="entry name" value="Cytochrome P450"/>
    <property type="match status" value="1"/>
</dbReference>
<evidence type="ECO:0000256" key="3">
    <source>
        <dbReference type="ARBA" id="ARBA00010617"/>
    </source>
</evidence>